<organism evidence="1 2">
    <name type="scientific">Listeria monocytogenes</name>
    <dbReference type="NCBI Taxonomy" id="1639"/>
    <lineage>
        <taxon>Bacteria</taxon>
        <taxon>Bacillati</taxon>
        <taxon>Bacillota</taxon>
        <taxon>Bacilli</taxon>
        <taxon>Bacillales</taxon>
        <taxon>Listeriaceae</taxon>
        <taxon>Listeria</taxon>
    </lineage>
</organism>
<dbReference type="AlphaFoldDB" id="A0AA87CL91"/>
<proteinExistence type="predicted"/>
<protein>
    <submittedName>
        <fullName evidence="1">Uncharacterized protein</fullName>
    </submittedName>
</protein>
<reference evidence="1 2" key="1">
    <citation type="submission" date="2018-08" db="EMBL/GenBank/DDBJ databases">
        <authorList>
            <consortium name="GenomeTrakr: Next Generation Sequencing Network for Food Pathogen Tracability"/>
        </authorList>
    </citation>
    <scope>NUCLEOTIDE SEQUENCE [LARGE SCALE GENOMIC DNA]</scope>
    <source>
        <strain evidence="1 2">CFSAN060999</strain>
    </source>
</reference>
<comment type="caution">
    <text evidence="1">The sequence shown here is derived from an EMBL/GenBank/DDBJ whole genome shotgun (WGS) entry which is preliminary data.</text>
</comment>
<evidence type="ECO:0000313" key="1">
    <source>
        <dbReference type="EMBL" id="EAC3883515.1"/>
    </source>
</evidence>
<sequence>MLSKAIEYLEKIPAIVMQVRMRKRGENYVYSIEAKTERGRVETFQLRGRTLYHHIFHLGKPTEEKVLFQFSEQ</sequence>
<accession>A0AA87CL91</accession>
<dbReference type="Proteomes" id="UP000356407">
    <property type="component" value="Unassembled WGS sequence"/>
</dbReference>
<gene>
    <name evidence="1" type="ORF">B4X68_16080</name>
</gene>
<evidence type="ECO:0000313" key="2">
    <source>
        <dbReference type="Proteomes" id="UP000356407"/>
    </source>
</evidence>
<dbReference type="EMBL" id="AAAICE010000031">
    <property type="protein sequence ID" value="EAC3883515.1"/>
    <property type="molecule type" value="Genomic_DNA"/>
</dbReference>
<name>A0AA87CL91_LISMN</name>